<dbReference type="SUPFAM" id="SSF81296">
    <property type="entry name" value="E set domains"/>
    <property type="match status" value="1"/>
</dbReference>
<proteinExistence type="inferred from homology"/>
<dbReference type="InterPro" id="IPR004185">
    <property type="entry name" value="Glyco_hydro_13_lg-like_dom"/>
</dbReference>
<dbReference type="CDD" id="cd02857">
    <property type="entry name" value="E_set_CDase_PDE_N"/>
    <property type="match status" value="1"/>
</dbReference>
<evidence type="ECO:0000313" key="5">
    <source>
        <dbReference type="EMBL" id="HIQ62981.1"/>
    </source>
</evidence>
<reference evidence="5" key="1">
    <citation type="submission" date="2020-10" db="EMBL/GenBank/DDBJ databases">
        <authorList>
            <person name="Gilroy R."/>
        </authorList>
    </citation>
    <scope>NUCLEOTIDE SEQUENCE</scope>
    <source>
        <strain evidence="5">ChiHile30-977</strain>
    </source>
</reference>
<dbReference type="Gene3D" id="2.60.40.10">
    <property type="entry name" value="Immunoglobulins"/>
    <property type="match status" value="1"/>
</dbReference>
<feature type="domain" description="Glycosyl hydrolase family 13 catalytic" evidence="4">
    <location>
        <begin position="134"/>
        <end position="531"/>
    </location>
</feature>
<name>A0A9D0YVF5_9FIRM</name>
<dbReference type="GO" id="GO:0005975">
    <property type="term" value="P:carbohydrate metabolic process"/>
    <property type="evidence" value="ECO:0007669"/>
    <property type="project" value="InterPro"/>
</dbReference>
<dbReference type="EMBL" id="DVFI01000081">
    <property type="protein sequence ID" value="HIQ62981.1"/>
    <property type="molecule type" value="Genomic_DNA"/>
</dbReference>
<dbReference type="AlphaFoldDB" id="A0A9D0YVF5"/>
<dbReference type="CDD" id="cd11338">
    <property type="entry name" value="AmyAc_CMD"/>
    <property type="match status" value="1"/>
</dbReference>
<evidence type="ECO:0000256" key="1">
    <source>
        <dbReference type="ARBA" id="ARBA00008061"/>
    </source>
</evidence>
<dbReference type="PANTHER" id="PTHR10357">
    <property type="entry name" value="ALPHA-AMYLASE FAMILY MEMBER"/>
    <property type="match status" value="1"/>
</dbReference>
<reference evidence="5" key="2">
    <citation type="journal article" date="2021" name="PeerJ">
        <title>Extensive microbial diversity within the chicken gut microbiome revealed by metagenomics and culture.</title>
        <authorList>
            <person name="Gilroy R."/>
            <person name="Ravi A."/>
            <person name="Getino M."/>
            <person name="Pursley I."/>
            <person name="Horton D.L."/>
            <person name="Alikhan N.F."/>
            <person name="Baker D."/>
            <person name="Gharbi K."/>
            <person name="Hall N."/>
            <person name="Watson M."/>
            <person name="Adriaenssens E.M."/>
            <person name="Foster-Nyarko E."/>
            <person name="Jarju S."/>
            <person name="Secka A."/>
            <person name="Antonio M."/>
            <person name="Oren A."/>
            <person name="Chaudhuri R.R."/>
            <person name="La Ragione R."/>
            <person name="Hildebrand F."/>
            <person name="Pallen M.J."/>
        </authorList>
    </citation>
    <scope>NUCLEOTIDE SEQUENCE</scope>
    <source>
        <strain evidence="5">ChiHile30-977</strain>
    </source>
</reference>
<comment type="caution">
    <text evidence="5">The sequence shown here is derived from an EMBL/GenBank/DDBJ whole genome shotgun (WGS) entry which is preliminary data.</text>
</comment>
<dbReference type="Pfam" id="PF00128">
    <property type="entry name" value="Alpha-amylase"/>
    <property type="match status" value="1"/>
</dbReference>
<dbReference type="PANTHER" id="PTHR10357:SF210">
    <property type="entry name" value="MALTODEXTRIN GLUCOSIDASE"/>
    <property type="match status" value="1"/>
</dbReference>
<dbReference type="GO" id="GO:0004553">
    <property type="term" value="F:hydrolase activity, hydrolyzing O-glycosyl compounds"/>
    <property type="evidence" value="ECO:0007669"/>
    <property type="project" value="InterPro"/>
</dbReference>
<dbReference type="Gene3D" id="3.20.20.80">
    <property type="entry name" value="Glycosidases"/>
    <property type="match status" value="1"/>
</dbReference>
<dbReference type="Gene3D" id="3.90.400.10">
    <property type="entry name" value="Oligo-1,6-glucosidase, Domain 2"/>
    <property type="match status" value="1"/>
</dbReference>
<dbReference type="InterPro" id="IPR017853">
    <property type="entry name" value="GH"/>
</dbReference>
<dbReference type="SUPFAM" id="SSF51445">
    <property type="entry name" value="(Trans)glycosidases"/>
    <property type="match status" value="1"/>
</dbReference>
<keyword evidence="3" id="KW-0326">Glycosidase</keyword>
<accession>A0A9D0YVF5</accession>
<organism evidence="5 6">
    <name type="scientific">Candidatus Avichristensenella intestinipullorum</name>
    <dbReference type="NCBI Taxonomy" id="2840693"/>
    <lineage>
        <taxon>Bacteria</taxon>
        <taxon>Bacillati</taxon>
        <taxon>Bacillota</taxon>
        <taxon>Clostridia</taxon>
        <taxon>Candidatus Avichristensenella</taxon>
    </lineage>
</organism>
<gene>
    <name evidence="5" type="ORF">IAA66_05270</name>
</gene>
<evidence type="ECO:0000313" key="6">
    <source>
        <dbReference type="Proteomes" id="UP000886819"/>
    </source>
</evidence>
<dbReference type="InterPro" id="IPR014756">
    <property type="entry name" value="Ig_E-set"/>
</dbReference>
<sequence length="594" mass="66754">MHIFHDSRDGAYRSPAGAQPCGARVRIRLRVTDGAPDSVLLRLWYGRESFLPMRPTAQDASLYEAWLETPAEPCLLWYDFQVWAQGQFYWYGNAEDGLGGEGAPVYGEARSFQMTVYAPGFQTPDWARGAVFYQIFPDRFAPGGETERPEGRIYHASWDETPLLCVDPDSGDNEAHDFFGGTLEGIRSKLPYLESLGVTALYLNPIFYASTNHRFDTVDWKRIDPLLGTEDDLRALCRDAAARGIRIILDGVFSHSGSENPFFLQAREQPDSPYRNWYRFEQWPDMYKCWWGFPTLPDLDKNQPEVVRYFLSDADAVVKKWPLAGTDGWRIDVADELPMPYLRLLRAGVKGVKPEAMVLGEVWEDASHKVSYGQMRSYCLGDTLDGVMNYPLREAAIGFLTGALDAAGFKRRMDSLYENYPAPFANALLNIMGSHDRARCLNVLCGMDGENLPREKRGGIRLSARQRALAKRRLCLLLELTVAMPGMPCVYYGDEAGMEGAADPFSRAPFPWGREDEALTALFRTALARKRTLPALSDGALSIEAPLPDVVAVERRSETQRAGVVINRSDRARRVTVFGRTQTLPPYGCATWAE</sequence>
<dbReference type="InterPro" id="IPR045857">
    <property type="entry name" value="O16G_dom_2"/>
</dbReference>
<evidence type="ECO:0000256" key="3">
    <source>
        <dbReference type="ARBA" id="ARBA00023295"/>
    </source>
</evidence>
<protein>
    <submittedName>
        <fullName evidence="5">Glycoside hydrolase family 13 protein</fullName>
    </submittedName>
</protein>
<evidence type="ECO:0000256" key="2">
    <source>
        <dbReference type="ARBA" id="ARBA00022801"/>
    </source>
</evidence>
<keyword evidence="2 5" id="KW-0378">Hydrolase</keyword>
<dbReference type="SMART" id="SM00642">
    <property type="entry name" value="Aamy"/>
    <property type="match status" value="1"/>
</dbReference>
<evidence type="ECO:0000259" key="4">
    <source>
        <dbReference type="SMART" id="SM00642"/>
    </source>
</evidence>
<dbReference type="InterPro" id="IPR006047">
    <property type="entry name" value="GH13_cat_dom"/>
</dbReference>
<comment type="similarity">
    <text evidence="1">Belongs to the glycosyl hydrolase 13 family.</text>
</comment>
<dbReference type="InterPro" id="IPR013783">
    <property type="entry name" value="Ig-like_fold"/>
</dbReference>
<dbReference type="Proteomes" id="UP000886819">
    <property type="component" value="Unassembled WGS sequence"/>
</dbReference>